<feature type="compositionally biased region" description="Low complexity" evidence="3">
    <location>
        <begin position="117"/>
        <end position="126"/>
    </location>
</feature>
<feature type="compositionally biased region" description="Basic residues" evidence="3">
    <location>
        <begin position="412"/>
        <end position="428"/>
    </location>
</feature>
<evidence type="ECO:0000256" key="3">
    <source>
        <dbReference type="SAM" id="MobiDB-lite"/>
    </source>
</evidence>
<dbReference type="Gene3D" id="1.25.40.10">
    <property type="entry name" value="Tetratricopeptide repeat domain"/>
    <property type="match status" value="2"/>
</dbReference>
<gene>
    <name evidence="4" type="ORF">HJC23_009216</name>
</gene>
<feature type="region of interest" description="Disordered" evidence="3">
    <location>
        <begin position="1"/>
        <end position="134"/>
    </location>
</feature>
<feature type="region of interest" description="Disordered" evidence="3">
    <location>
        <begin position="663"/>
        <end position="717"/>
    </location>
</feature>
<keyword evidence="5" id="KW-1185">Reference proteome</keyword>
<comment type="caution">
    <text evidence="4">The sequence shown here is derived from an EMBL/GenBank/DDBJ whole genome shotgun (WGS) entry which is preliminary data.</text>
</comment>
<dbReference type="Proteomes" id="UP001516023">
    <property type="component" value="Unassembled WGS sequence"/>
</dbReference>
<accession>A0ABD3P2S4</accession>
<protein>
    <recommendedName>
        <fullName evidence="6">NB-ARC domain-containing protein</fullName>
    </recommendedName>
</protein>
<evidence type="ECO:0008006" key="6">
    <source>
        <dbReference type="Google" id="ProtNLM"/>
    </source>
</evidence>
<dbReference type="Pfam" id="PF13424">
    <property type="entry name" value="TPR_12"/>
    <property type="match status" value="1"/>
</dbReference>
<feature type="compositionally biased region" description="Gly residues" evidence="3">
    <location>
        <begin position="345"/>
        <end position="363"/>
    </location>
</feature>
<feature type="region of interest" description="Disordered" evidence="3">
    <location>
        <begin position="343"/>
        <end position="441"/>
    </location>
</feature>
<dbReference type="InterPro" id="IPR042197">
    <property type="entry name" value="Apaf_helical"/>
</dbReference>
<dbReference type="Pfam" id="PF13374">
    <property type="entry name" value="TPR_10"/>
    <property type="match status" value="1"/>
</dbReference>
<dbReference type="PANTHER" id="PTHR45641:SF19">
    <property type="entry name" value="NEPHROCYSTIN-3"/>
    <property type="match status" value="1"/>
</dbReference>
<keyword evidence="2" id="KW-0802">TPR repeat</keyword>
<feature type="compositionally biased region" description="Low complexity" evidence="3">
    <location>
        <begin position="37"/>
        <end position="52"/>
    </location>
</feature>
<evidence type="ECO:0000256" key="2">
    <source>
        <dbReference type="ARBA" id="ARBA00022803"/>
    </source>
</evidence>
<dbReference type="SUPFAM" id="SSF52540">
    <property type="entry name" value="P-loop containing nucleoside triphosphate hydrolases"/>
    <property type="match status" value="1"/>
</dbReference>
<dbReference type="SUPFAM" id="SSF48452">
    <property type="entry name" value="TPR-like"/>
    <property type="match status" value="2"/>
</dbReference>
<evidence type="ECO:0000256" key="1">
    <source>
        <dbReference type="ARBA" id="ARBA00022737"/>
    </source>
</evidence>
<dbReference type="EMBL" id="JABMIG020000306">
    <property type="protein sequence ID" value="KAL3781786.1"/>
    <property type="molecule type" value="Genomic_DNA"/>
</dbReference>
<reference evidence="4 5" key="1">
    <citation type="journal article" date="2020" name="G3 (Bethesda)">
        <title>Improved Reference Genome for Cyclotella cryptica CCMP332, a Model for Cell Wall Morphogenesis, Salinity Adaptation, and Lipid Production in Diatoms (Bacillariophyta).</title>
        <authorList>
            <person name="Roberts W.R."/>
            <person name="Downey K.M."/>
            <person name="Ruck E.C."/>
            <person name="Traller J.C."/>
            <person name="Alverson A.J."/>
        </authorList>
    </citation>
    <scope>NUCLEOTIDE SEQUENCE [LARGE SCALE GENOMIC DNA]</scope>
    <source>
        <strain evidence="4 5">CCMP332</strain>
    </source>
</reference>
<feature type="compositionally biased region" description="Acidic residues" evidence="3">
    <location>
        <begin position="665"/>
        <end position="694"/>
    </location>
</feature>
<feature type="compositionally biased region" description="Low complexity" evidence="3">
    <location>
        <begin position="15"/>
        <end position="28"/>
    </location>
</feature>
<name>A0ABD3P2S4_9STRA</name>
<feature type="compositionally biased region" description="Low complexity" evidence="3">
    <location>
        <begin position="226"/>
        <end position="241"/>
    </location>
</feature>
<dbReference type="PANTHER" id="PTHR45641">
    <property type="entry name" value="TETRATRICOPEPTIDE REPEAT PROTEIN (AFU_ORTHOLOGUE AFUA_6G03870)"/>
    <property type="match status" value="1"/>
</dbReference>
<feature type="compositionally biased region" description="Low complexity" evidence="3">
    <location>
        <begin position="381"/>
        <end position="396"/>
    </location>
</feature>
<dbReference type="Gene3D" id="1.10.8.430">
    <property type="entry name" value="Helical domain of apoptotic protease-activating factors"/>
    <property type="match status" value="1"/>
</dbReference>
<dbReference type="Gene3D" id="3.40.50.300">
    <property type="entry name" value="P-loop containing nucleotide triphosphate hydrolases"/>
    <property type="match status" value="1"/>
</dbReference>
<keyword evidence="1" id="KW-0677">Repeat</keyword>
<evidence type="ECO:0000313" key="5">
    <source>
        <dbReference type="Proteomes" id="UP001516023"/>
    </source>
</evidence>
<sequence length="1549" mass="169249">MGPPPPIDNDENDADGGASSAAATLHLSSKGRKKRGQPQQPKQQQQPQQPQGNSSTGPLPTQPPASVPQSQLSKANAHANGPTISNTNNNEGTDDDDETTERGRERTPAPTKPAPTSFFRSLSRSLSRSRRSSSEALVNGYASLSDDSHSSGTTTTAAAEEREIIITVTSCRSDAYHENRAPGSTVKLPRRAPSALKTFHELAVAVKDAYEAGGCVPKRPDVNGDVNANATVNNNNDNANPNGGGGEPEAKRILYDFMGNLDFLLALVDEVAIDTATRGALKEDTTFRGLRDVIKKCNRVLESMLVKRERKYTLLIRVVGMNDTKMLKKIAHWNMRVEKALGGVTDEGGGGGREGMMGSGGVGGRRRTRTASDDNVSDAGSEFSSISSTSSRSSVSDFLRRGRDLLPSAGKVRARRATPTPRLRKRRGSANSTAVEDTAAEDGYASETLSLDNLAELQLSLDTGRGGGGSVPPSPGVPAVIDQLKSADRKKKDFSIQGMVAGQVQPMKPKDELLDVIRGLRTEQMRAREAVGNDEMEGAVNPLDEIKSNFTVKAEIPSAVPKLPIEYIHRHRLMKQVVNCLLDRAGPRDTDDETPFANTITCITSRHSDKAGNGKTTLAVAAIQTVEVREFFSDGIAWIHLGRTALGEREIRRLYEQLYDQLLGGDDEDDDDGGKEEEEDASNSSEDEDGEGEEDNKKAVMPATGRGESNLSSAVSEHKLAKSRRCFQGGELEGMKEDLARLLLTRRVLICLDDVCRMEDAKWFLFGTRSDGDNTFEDTPHRVLITTRIPGLVGPSITHEVFVRIFSEHEAVKLLLTAAGRRPNGLPKVSPVFAQARIIVKGCGNSPLALRIAGGMLRSRNRNWTLSSPAWKLLVDQCRTSLEEASKIRSFANSVQRLIDLSFATVPDVNFRSCLRRCFVAFAMVFHDTDSLKVGKGIARAVVIRLFAIVASMEDGRPPAHLSPEDMADLMEDAALILDTLETMNLVQRAGHGLSKSSTSNKMKDAMGNGETSMASSNNHRCYSMHESVKAIAEAMSKRKTEAFAPVYDEFNSFVSKSEIIPEAAMHPLQFDECMVVMLTGQFASMAELTQLSLYDRWNIEEYIAENMPLHLMRAKMVKRASEFLVDPDFCRRRVIALGPIEATRRHVSDLIDLRRAHTAKNTARPSGEWDFDIVEAIQVGSSCIINEVVRQSDGLTKVNIAICLSTIGEGLIKARQPKEASQRLEEAANLYRELLGKVHIDVARAVNAVAKSLVKLNETRPALIRFGEASSVFEECNFSHHFDSIANLQGMANLFVTSGDFQAATALYENVISRKRSVHGDNSVATAKTINDYAVILAKNGRMNDALARYEMARTTYENALNGLPPSMSWLNHGESAAKCGFDIALINLNIASIKSKKGDTDGAIASYERGVQGLRKYKEDLDMAGDEAGKNKNSSHMRHLVSALGRIGSLKLKLGDKNGALEAYAALFLEVDNDSPTPSRLEKAKAHIKCATIYRQSGEREDNKHAILHLREALNMYTELFGPKHKDTVAVATSLGQWMEEEQNPLR</sequence>
<dbReference type="InterPro" id="IPR011990">
    <property type="entry name" value="TPR-like_helical_dom_sf"/>
</dbReference>
<evidence type="ECO:0000313" key="4">
    <source>
        <dbReference type="EMBL" id="KAL3781786.1"/>
    </source>
</evidence>
<proteinExistence type="predicted"/>
<feature type="region of interest" description="Disordered" evidence="3">
    <location>
        <begin position="993"/>
        <end position="1018"/>
    </location>
</feature>
<organism evidence="4 5">
    <name type="scientific">Cyclotella cryptica</name>
    <dbReference type="NCBI Taxonomy" id="29204"/>
    <lineage>
        <taxon>Eukaryota</taxon>
        <taxon>Sar</taxon>
        <taxon>Stramenopiles</taxon>
        <taxon>Ochrophyta</taxon>
        <taxon>Bacillariophyta</taxon>
        <taxon>Coscinodiscophyceae</taxon>
        <taxon>Thalassiosirophycidae</taxon>
        <taxon>Stephanodiscales</taxon>
        <taxon>Stephanodiscaceae</taxon>
        <taxon>Cyclotella</taxon>
    </lineage>
</organism>
<dbReference type="InterPro" id="IPR027417">
    <property type="entry name" value="P-loop_NTPase"/>
</dbReference>
<feature type="region of interest" description="Disordered" evidence="3">
    <location>
        <begin position="226"/>
        <end position="247"/>
    </location>
</feature>